<name>A0A7X0IE83_9ACTN</name>
<proteinExistence type="predicted"/>
<reference evidence="1 2" key="1">
    <citation type="submission" date="2020-08" db="EMBL/GenBank/DDBJ databases">
        <title>Sequencing the genomes of 1000 actinobacteria strains.</title>
        <authorList>
            <person name="Klenk H.-P."/>
        </authorList>
    </citation>
    <scope>NUCLEOTIDE SEQUENCE [LARGE SCALE GENOMIC DNA]</scope>
    <source>
        <strain evidence="1 2">DSM 44936</strain>
    </source>
</reference>
<gene>
    <name evidence="1" type="ORF">BJ992_002779</name>
</gene>
<dbReference type="SUPFAM" id="SSF54909">
    <property type="entry name" value="Dimeric alpha+beta barrel"/>
    <property type="match status" value="1"/>
</dbReference>
<dbReference type="InterPro" id="IPR011008">
    <property type="entry name" value="Dimeric_a/b-barrel"/>
</dbReference>
<comment type="caution">
    <text evidence="1">The sequence shown here is derived from an EMBL/GenBank/DDBJ whole genome shotgun (WGS) entry which is preliminary data.</text>
</comment>
<organism evidence="1 2">
    <name type="scientific">Sphaerisporangium rubeum</name>
    <dbReference type="NCBI Taxonomy" id="321317"/>
    <lineage>
        <taxon>Bacteria</taxon>
        <taxon>Bacillati</taxon>
        <taxon>Actinomycetota</taxon>
        <taxon>Actinomycetes</taxon>
        <taxon>Streptosporangiales</taxon>
        <taxon>Streptosporangiaceae</taxon>
        <taxon>Sphaerisporangium</taxon>
    </lineage>
</organism>
<evidence type="ECO:0008006" key="3">
    <source>
        <dbReference type="Google" id="ProtNLM"/>
    </source>
</evidence>
<protein>
    <recommendedName>
        <fullName evidence="3">DUF4286 domain-containing protein</fullName>
    </recommendedName>
</protein>
<dbReference type="Proteomes" id="UP000555564">
    <property type="component" value="Unassembled WGS sequence"/>
</dbReference>
<accession>A0A7X0IE83</accession>
<dbReference type="EMBL" id="JACHIU010000001">
    <property type="protein sequence ID" value="MBB6473348.1"/>
    <property type="molecule type" value="Genomic_DNA"/>
</dbReference>
<dbReference type="Gene3D" id="3.30.70.100">
    <property type="match status" value="1"/>
</dbReference>
<keyword evidence="2" id="KW-1185">Reference proteome</keyword>
<sequence length="109" mass="12032">MTRKALLLVHSNAVDGQDDDFNSWYDQVHIPQLLERVPGVVRASRYEASPDRRPLPERYLAVYEIEADDPAAVVKAINKAAAGGELDMSPAMDVSRPPVMALYEPLGGR</sequence>
<dbReference type="AlphaFoldDB" id="A0A7X0IE83"/>
<dbReference type="RefSeq" id="WP_184981030.1">
    <property type="nucleotide sequence ID" value="NZ_BAAALO010000013.1"/>
</dbReference>
<evidence type="ECO:0000313" key="2">
    <source>
        <dbReference type="Proteomes" id="UP000555564"/>
    </source>
</evidence>
<evidence type="ECO:0000313" key="1">
    <source>
        <dbReference type="EMBL" id="MBB6473348.1"/>
    </source>
</evidence>